<evidence type="ECO:0000313" key="2">
    <source>
        <dbReference type="Proteomes" id="UP000243799"/>
    </source>
</evidence>
<dbReference type="STRING" id="490629.SAMN05216266_104315"/>
<dbReference type="AlphaFoldDB" id="A0A1I0Y9Y0"/>
<dbReference type="EMBL" id="FOKG01000004">
    <property type="protein sequence ID" value="SFB09566.1"/>
    <property type="molecule type" value="Genomic_DNA"/>
</dbReference>
<proteinExistence type="predicted"/>
<evidence type="ECO:0000313" key="1">
    <source>
        <dbReference type="EMBL" id="SFB09566.1"/>
    </source>
</evidence>
<gene>
    <name evidence="1" type="ORF">SAMN05216266_104315</name>
</gene>
<accession>A0A1I0Y9Y0</accession>
<organism evidence="1 2">
    <name type="scientific">Amycolatopsis marina</name>
    <dbReference type="NCBI Taxonomy" id="490629"/>
    <lineage>
        <taxon>Bacteria</taxon>
        <taxon>Bacillati</taxon>
        <taxon>Actinomycetota</taxon>
        <taxon>Actinomycetes</taxon>
        <taxon>Pseudonocardiales</taxon>
        <taxon>Pseudonocardiaceae</taxon>
        <taxon>Amycolatopsis</taxon>
    </lineage>
</organism>
<sequence length="63" mass="6850">MRLTSACSLDQAGGRSVPLLGQVITLSGRRGKIQHNERHSVGLAVTELWVYVQHPSSRASSYS</sequence>
<protein>
    <submittedName>
        <fullName evidence="1">Uncharacterized protein</fullName>
    </submittedName>
</protein>
<keyword evidence="2" id="KW-1185">Reference proteome</keyword>
<reference evidence="2" key="1">
    <citation type="submission" date="2016-10" db="EMBL/GenBank/DDBJ databases">
        <authorList>
            <person name="Varghese N."/>
            <person name="Submissions S."/>
        </authorList>
    </citation>
    <scope>NUCLEOTIDE SEQUENCE [LARGE SCALE GENOMIC DNA]</scope>
    <source>
        <strain evidence="2">CGMCC 4.3568</strain>
    </source>
</reference>
<name>A0A1I0Y9Y0_9PSEU</name>
<dbReference type="Proteomes" id="UP000243799">
    <property type="component" value="Unassembled WGS sequence"/>
</dbReference>